<dbReference type="PANTHER" id="PTHR10628:SF30">
    <property type="entry name" value="EXO-ALPHA-SIALIDASE"/>
    <property type="match status" value="1"/>
</dbReference>
<proteinExistence type="predicted"/>
<dbReference type="OrthoDB" id="253385at2759"/>
<dbReference type="InterPro" id="IPR036278">
    <property type="entry name" value="Sialidase_sf"/>
</dbReference>
<dbReference type="InterPro" id="IPR013320">
    <property type="entry name" value="ConA-like_dom_sf"/>
</dbReference>
<dbReference type="CDD" id="cd15482">
    <property type="entry name" value="Sialidase_non-viral"/>
    <property type="match status" value="1"/>
</dbReference>
<reference evidence="6 7" key="1">
    <citation type="journal article" date="2012" name="BMC Genomics">
        <title>Comparative genomic analysis of human infective Trypanosoma cruzi lineages with the bat-restricted subspecies T. cruzi marinkellei.</title>
        <authorList>
            <person name="Franzen O."/>
            <person name="Talavera-Lopez C."/>
            <person name="Ochaya S."/>
            <person name="Butler C.E."/>
            <person name="Messenger L.A."/>
            <person name="Lewis M.D."/>
            <person name="Llewellyn M.S."/>
            <person name="Marinkelle C.J."/>
            <person name="Tyler K.M."/>
            <person name="Miles M.A."/>
            <person name="Andersson B."/>
        </authorList>
    </citation>
    <scope>NUCLEOTIDE SEQUENCE [LARGE SCALE GENOMIC DNA]</scope>
    <source>
        <strain evidence="6 7">B7</strain>
    </source>
</reference>
<dbReference type="Pfam" id="PF13859">
    <property type="entry name" value="BNR_3"/>
    <property type="match status" value="1"/>
</dbReference>
<dbReference type="Proteomes" id="UP000007350">
    <property type="component" value="Unassembled WGS sequence"/>
</dbReference>
<feature type="domain" description="Sialidase" evidence="4">
    <location>
        <begin position="129"/>
        <end position="461"/>
    </location>
</feature>
<feature type="domain" description="Trans-sialidase C-terminal" evidence="5">
    <location>
        <begin position="508"/>
        <end position="588"/>
    </location>
</feature>
<name>K2MRE4_TRYCR</name>
<dbReference type="SUPFAM" id="SSF50939">
    <property type="entry name" value="Sialidases"/>
    <property type="match status" value="1"/>
</dbReference>
<dbReference type="GO" id="GO:0005737">
    <property type="term" value="C:cytoplasm"/>
    <property type="evidence" value="ECO:0007669"/>
    <property type="project" value="TreeGrafter"/>
</dbReference>
<evidence type="ECO:0000256" key="3">
    <source>
        <dbReference type="SAM" id="Phobius"/>
    </source>
</evidence>
<dbReference type="Gene3D" id="2.120.10.10">
    <property type="match status" value="1"/>
</dbReference>
<dbReference type="EMBL" id="AHKC01012889">
    <property type="protein sequence ID" value="EKF29595.1"/>
    <property type="molecule type" value="Genomic_DNA"/>
</dbReference>
<dbReference type="PRINTS" id="PR01803">
    <property type="entry name" value="TCSIALIDASE"/>
</dbReference>
<comment type="caution">
    <text evidence="6">The sequence shown here is derived from an EMBL/GenBank/DDBJ whole genome shotgun (WGS) entry which is preliminary data.</text>
</comment>
<dbReference type="GO" id="GO:0004308">
    <property type="term" value="F:exo-alpha-sialidase activity"/>
    <property type="evidence" value="ECO:0007669"/>
    <property type="project" value="InterPro"/>
</dbReference>
<evidence type="ECO:0000256" key="1">
    <source>
        <dbReference type="ARBA" id="ARBA00022737"/>
    </source>
</evidence>
<dbReference type="InterPro" id="IPR008377">
    <property type="entry name" value="Sialidase_trypan"/>
</dbReference>
<dbReference type="InterPro" id="IPR026856">
    <property type="entry name" value="Sialidase_fam"/>
</dbReference>
<feature type="region of interest" description="Disordered" evidence="2">
    <location>
        <begin position="1"/>
        <end position="38"/>
    </location>
</feature>
<dbReference type="AlphaFoldDB" id="K2MRE4"/>
<feature type="compositionally biased region" description="Basic and acidic residues" evidence="2">
    <location>
        <begin position="25"/>
        <end position="36"/>
    </location>
</feature>
<dbReference type="InterPro" id="IPR055239">
    <property type="entry name" value="TS_C"/>
</dbReference>
<protein>
    <submittedName>
        <fullName evidence="6">Trans-sialidase, putative</fullName>
    </submittedName>
</protein>
<organism evidence="6 7">
    <name type="scientific">Trypanosoma cruzi marinkellei</name>
    <dbReference type="NCBI Taxonomy" id="85056"/>
    <lineage>
        <taxon>Eukaryota</taxon>
        <taxon>Discoba</taxon>
        <taxon>Euglenozoa</taxon>
        <taxon>Kinetoplastea</taxon>
        <taxon>Metakinetoplastina</taxon>
        <taxon>Trypanosomatida</taxon>
        <taxon>Trypanosomatidae</taxon>
        <taxon>Trypanosoma</taxon>
        <taxon>Schizotrypanum</taxon>
    </lineage>
</organism>
<dbReference type="GO" id="GO:0009313">
    <property type="term" value="P:oligosaccharide catabolic process"/>
    <property type="evidence" value="ECO:0007669"/>
    <property type="project" value="TreeGrafter"/>
</dbReference>
<feature type="transmembrane region" description="Helical" evidence="3">
    <location>
        <begin position="43"/>
        <end position="63"/>
    </location>
</feature>
<dbReference type="SUPFAM" id="SSF49899">
    <property type="entry name" value="Concanavalin A-like lectins/glucanases"/>
    <property type="match status" value="1"/>
</dbReference>
<accession>K2MRE4</accession>
<keyword evidence="1" id="KW-0677">Repeat</keyword>
<keyword evidence="3" id="KW-0812">Transmembrane</keyword>
<evidence type="ECO:0000256" key="2">
    <source>
        <dbReference type="SAM" id="MobiDB-lite"/>
    </source>
</evidence>
<dbReference type="GO" id="GO:0006689">
    <property type="term" value="P:ganglioside catabolic process"/>
    <property type="evidence" value="ECO:0007669"/>
    <property type="project" value="TreeGrafter"/>
</dbReference>
<evidence type="ECO:0000259" key="4">
    <source>
        <dbReference type="Pfam" id="PF13859"/>
    </source>
</evidence>
<keyword evidence="7" id="KW-1185">Reference proteome</keyword>
<evidence type="ECO:0000313" key="6">
    <source>
        <dbReference type="EMBL" id="EKF29595.1"/>
    </source>
</evidence>
<dbReference type="Pfam" id="PF22925">
    <property type="entry name" value="TS_C"/>
    <property type="match status" value="1"/>
</dbReference>
<evidence type="ECO:0000259" key="5">
    <source>
        <dbReference type="Pfam" id="PF22925"/>
    </source>
</evidence>
<dbReference type="PANTHER" id="PTHR10628">
    <property type="entry name" value="SIALIDASE"/>
    <property type="match status" value="1"/>
</dbReference>
<keyword evidence="3" id="KW-1133">Transmembrane helix</keyword>
<sequence>MHSRVAAVKAPRTHNRRCVTGSSGMRREGRESEQRRPTMSRRVFNSVMMLLIAVMLMCCRGAASSEVEKTVVEPNSSTPSSKVLIGGEGIVSWNEQQLQWVDLFVPPTTLVLPKNGTSSEKKRVSFVSPSLVSAGGVIAAFAVGRMNSKIVDGKLIKRFSSDVVAGYMDLAWNLSALVDEVNKSTWEARTVLGTADTEGRVGFFNPTTTTKGNKVFLLAGISDAHNDDKTWKWGSLDLKLVVGDITKPAVGKPSPRIEWKEPTSLWSQISVLTRRSKWREVLPSGGSGVLMEDGTLVFSLMARDKSQNIYSMIYSKNNGANWALSKGVTSANCTDPRITRWEGSILMIVDCENGQRVYESRDMGKTWTESIGGLLGVWVNARAGGDWDESLYVGALTTATIEERNVMLYIQRGYFWRRIEMFDVLYLWVTDNNRSFHVGPVAMNNEKNWELASNLLYSDGNLHLLRERANETGSVISFSRLTEELKTIKSVLKTWAQKDIFFSNLSIPTAGLVAVLSDAANNDTWNDEYLCLNATVERNAVKVKDGFNFTKPDSRAIWSANTRDSNVRHVFVNHSFTLVATVSIQRLRARTPLYWPRCWATVR</sequence>
<evidence type="ECO:0000313" key="7">
    <source>
        <dbReference type="Proteomes" id="UP000007350"/>
    </source>
</evidence>
<dbReference type="Gene3D" id="2.60.120.200">
    <property type="match status" value="1"/>
</dbReference>
<dbReference type="InterPro" id="IPR011040">
    <property type="entry name" value="Sialidase"/>
</dbReference>
<gene>
    <name evidence="6" type="ORF">MOQ_006611</name>
</gene>
<keyword evidence="3" id="KW-0472">Membrane</keyword>
<dbReference type="GO" id="GO:0016020">
    <property type="term" value="C:membrane"/>
    <property type="evidence" value="ECO:0007669"/>
    <property type="project" value="TreeGrafter"/>
</dbReference>